<comment type="caution">
    <text evidence="11">The sequence shown here is derived from an EMBL/GenBank/DDBJ whole genome shotgun (WGS) entry which is preliminary data.</text>
</comment>
<proteinExistence type="predicted"/>
<dbReference type="GO" id="GO:0004834">
    <property type="term" value="F:tryptophan synthase activity"/>
    <property type="evidence" value="ECO:0007669"/>
    <property type="project" value="UniProtKB-EC"/>
</dbReference>
<evidence type="ECO:0000256" key="8">
    <source>
        <dbReference type="ARBA" id="ARBA00023239"/>
    </source>
</evidence>
<reference evidence="11 12" key="1">
    <citation type="submission" date="2020-02" db="EMBL/GenBank/DDBJ databases">
        <title>Draft genome sequence of Haematococcus lacustris strain NIES-144.</title>
        <authorList>
            <person name="Morimoto D."/>
            <person name="Nakagawa S."/>
            <person name="Yoshida T."/>
            <person name="Sawayama S."/>
        </authorList>
    </citation>
    <scope>NUCLEOTIDE SEQUENCE [LARGE SCALE GENOMIC DNA]</scope>
    <source>
        <strain evidence="11 12">NIES-144</strain>
    </source>
</reference>
<evidence type="ECO:0000256" key="9">
    <source>
        <dbReference type="ARBA" id="ARBA00049047"/>
    </source>
</evidence>
<feature type="non-terminal residue" evidence="11">
    <location>
        <position position="1"/>
    </location>
</feature>
<keyword evidence="4" id="KW-0028">Amino-acid biosynthesis</keyword>
<dbReference type="PANTHER" id="PTHR48077:SF3">
    <property type="entry name" value="TRYPTOPHAN SYNTHASE"/>
    <property type="match status" value="1"/>
</dbReference>
<comment type="pathway">
    <text evidence="2">Amino-acid biosynthesis; L-tryptophan biosynthesis; L-tryptophan from chorismate: step 5/5.</text>
</comment>
<dbReference type="SUPFAM" id="SSF53686">
    <property type="entry name" value="Tryptophan synthase beta subunit-like PLP-dependent enzymes"/>
    <property type="match status" value="1"/>
</dbReference>
<accession>A0A6A0AGF3</accession>
<evidence type="ECO:0000313" key="11">
    <source>
        <dbReference type="EMBL" id="GFH32030.1"/>
    </source>
</evidence>
<dbReference type="Pfam" id="PF00291">
    <property type="entry name" value="PALP"/>
    <property type="match status" value="1"/>
</dbReference>
<evidence type="ECO:0000256" key="3">
    <source>
        <dbReference type="ARBA" id="ARBA00012043"/>
    </source>
</evidence>
<gene>
    <name evidence="11" type="ORF">HaLaN_31179</name>
</gene>
<name>A0A6A0AGF3_HAELA</name>
<evidence type="ECO:0000256" key="4">
    <source>
        <dbReference type="ARBA" id="ARBA00022605"/>
    </source>
</evidence>
<evidence type="ECO:0000313" key="12">
    <source>
        <dbReference type="Proteomes" id="UP000485058"/>
    </source>
</evidence>
<dbReference type="PANTHER" id="PTHR48077">
    <property type="entry name" value="TRYPTOPHAN SYNTHASE-RELATED"/>
    <property type="match status" value="1"/>
</dbReference>
<evidence type="ECO:0000256" key="5">
    <source>
        <dbReference type="ARBA" id="ARBA00022822"/>
    </source>
</evidence>
<evidence type="ECO:0000259" key="10">
    <source>
        <dbReference type="Pfam" id="PF00291"/>
    </source>
</evidence>
<dbReference type="AlphaFoldDB" id="A0A6A0AGF3"/>
<dbReference type="InterPro" id="IPR036052">
    <property type="entry name" value="TrpB-like_PALP_sf"/>
</dbReference>
<feature type="domain" description="Tryptophan synthase beta chain-like PALP" evidence="10">
    <location>
        <begin position="7"/>
        <end position="118"/>
    </location>
</feature>
<dbReference type="GO" id="GO:0005737">
    <property type="term" value="C:cytoplasm"/>
    <property type="evidence" value="ECO:0007669"/>
    <property type="project" value="TreeGrafter"/>
</dbReference>
<keyword evidence="8" id="KW-0456">Lyase</keyword>
<evidence type="ECO:0000256" key="7">
    <source>
        <dbReference type="ARBA" id="ARBA00023141"/>
    </source>
</evidence>
<sequence>MERQSLNVFRMRLMGAEVRPVHSGTATLKDATSEAIRDWVTNVETTHYILGSAAGPHPYPMIVRDFQSVIGRETRVQCQEKWGGLPDIVMACVGGGSNAIGIFNEFIDEDSVRLIGVE</sequence>
<feature type="non-terminal residue" evidence="11">
    <location>
        <position position="118"/>
    </location>
</feature>
<dbReference type="Gene3D" id="3.40.50.1100">
    <property type="match status" value="2"/>
</dbReference>
<evidence type="ECO:0000256" key="1">
    <source>
        <dbReference type="ARBA" id="ARBA00001933"/>
    </source>
</evidence>
<dbReference type="EC" id="4.2.1.20" evidence="3"/>
<keyword evidence="5" id="KW-0822">Tryptophan biosynthesis</keyword>
<evidence type="ECO:0000256" key="6">
    <source>
        <dbReference type="ARBA" id="ARBA00022898"/>
    </source>
</evidence>
<dbReference type="Proteomes" id="UP000485058">
    <property type="component" value="Unassembled WGS sequence"/>
</dbReference>
<keyword evidence="12" id="KW-1185">Reference proteome</keyword>
<evidence type="ECO:0000256" key="2">
    <source>
        <dbReference type="ARBA" id="ARBA00004733"/>
    </source>
</evidence>
<keyword evidence="7" id="KW-0057">Aromatic amino acid biosynthesis</keyword>
<keyword evidence="6" id="KW-0663">Pyridoxal phosphate</keyword>
<dbReference type="EMBL" id="BLLF01006172">
    <property type="protein sequence ID" value="GFH32030.1"/>
    <property type="molecule type" value="Genomic_DNA"/>
</dbReference>
<comment type="cofactor">
    <cofactor evidence="1">
        <name>pyridoxal 5'-phosphate</name>
        <dbReference type="ChEBI" id="CHEBI:597326"/>
    </cofactor>
</comment>
<comment type="catalytic activity">
    <reaction evidence="9">
        <text>(1S,2R)-1-C-(indol-3-yl)glycerol 3-phosphate + L-serine = D-glyceraldehyde 3-phosphate + L-tryptophan + H2O</text>
        <dbReference type="Rhea" id="RHEA:10532"/>
        <dbReference type="ChEBI" id="CHEBI:15377"/>
        <dbReference type="ChEBI" id="CHEBI:33384"/>
        <dbReference type="ChEBI" id="CHEBI:57912"/>
        <dbReference type="ChEBI" id="CHEBI:58866"/>
        <dbReference type="ChEBI" id="CHEBI:59776"/>
        <dbReference type="EC" id="4.2.1.20"/>
    </reaction>
</comment>
<dbReference type="InterPro" id="IPR001926">
    <property type="entry name" value="TrpB-like_PALP"/>
</dbReference>
<organism evidence="11 12">
    <name type="scientific">Haematococcus lacustris</name>
    <name type="common">Green alga</name>
    <name type="synonym">Haematococcus pluvialis</name>
    <dbReference type="NCBI Taxonomy" id="44745"/>
    <lineage>
        <taxon>Eukaryota</taxon>
        <taxon>Viridiplantae</taxon>
        <taxon>Chlorophyta</taxon>
        <taxon>core chlorophytes</taxon>
        <taxon>Chlorophyceae</taxon>
        <taxon>CS clade</taxon>
        <taxon>Chlamydomonadales</taxon>
        <taxon>Haematococcaceae</taxon>
        <taxon>Haematococcus</taxon>
    </lineage>
</organism>
<dbReference type="InterPro" id="IPR023026">
    <property type="entry name" value="Trp_synth_beta/beta-like"/>
</dbReference>
<protein>
    <recommendedName>
        <fullName evidence="3">tryptophan synthase</fullName>
        <ecNumber evidence="3">4.2.1.20</ecNumber>
    </recommendedName>
</protein>